<dbReference type="InterPro" id="IPR005074">
    <property type="entry name" value="Peptidase_C39"/>
</dbReference>
<comment type="caution">
    <text evidence="3">The sequence shown here is derived from an EMBL/GenBank/DDBJ whole genome shotgun (WGS) entry which is preliminary data.</text>
</comment>
<feature type="transmembrane region" description="Helical" evidence="1">
    <location>
        <begin position="71"/>
        <end position="93"/>
    </location>
</feature>
<reference evidence="3 4" key="1">
    <citation type="submission" date="2024-02" db="EMBL/GenBank/DDBJ databases">
        <title>Rhodopirellula caenicola NBRC 110016.</title>
        <authorList>
            <person name="Ichikawa N."/>
            <person name="Katano-Makiyama Y."/>
            <person name="Hidaka K."/>
        </authorList>
    </citation>
    <scope>NUCLEOTIDE SEQUENCE [LARGE SCALE GENOMIC DNA]</scope>
    <source>
        <strain evidence="3 4">NBRC 110016</strain>
    </source>
</reference>
<organism evidence="3 4">
    <name type="scientific">Novipirellula caenicola</name>
    <dbReference type="NCBI Taxonomy" id="1536901"/>
    <lineage>
        <taxon>Bacteria</taxon>
        <taxon>Pseudomonadati</taxon>
        <taxon>Planctomycetota</taxon>
        <taxon>Planctomycetia</taxon>
        <taxon>Pirellulales</taxon>
        <taxon>Pirellulaceae</taxon>
        <taxon>Novipirellula</taxon>
    </lineage>
</organism>
<proteinExistence type="predicted"/>
<dbReference type="RefSeq" id="WP_345681724.1">
    <property type="nucleotide sequence ID" value="NZ_BAABRO010000001.1"/>
</dbReference>
<accession>A0ABP9VJB4</accession>
<sequence length="291" mass="31455">MDLVIALLITTSTTAIIIVAVAWWLRPNSGISIDAPASNLPSIVVAGAVLCSFVLLYATKDRMGWATLLPVSSAIILSNWTAFALAVASGAAFRLPNRPFWRRGLAASLMAGLAMATLFQPVLQPVLRPVSGSNQWDSRQVCIQSHTNTCSAAAAATLLKSVGIEVTEAAMVDDCLTDARGTPSLGLWRGLSLATRSTPFRPEVLHTDVESLLRKGPWPSALVVGLPRYGADPIYVHRYGWDPGFRHSIVLFGRNEDGLLDIGDPSIGRETWSDEDLRVLWRGEGVTLVRR</sequence>
<keyword evidence="1" id="KW-1133">Transmembrane helix</keyword>
<feature type="transmembrane region" description="Helical" evidence="1">
    <location>
        <begin position="37"/>
        <end position="59"/>
    </location>
</feature>
<feature type="domain" description="Peptidase C39" evidence="2">
    <location>
        <begin position="140"/>
        <end position="285"/>
    </location>
</feature>
<evidence type="ECO:0000259" key="2">
    <source>
        <dbReference type="Pfam" id="PF03412"/>
    </source>
</evidence>
<evidence type="ECO:0000313" key="4">
    <source>
        <dbReference type="Proteomes" id="UP001416858"/>
    </source>
</evidence>
<protein>
    <recommendedName>
        <fullName evidence="2">Peptidase C39 domain-containing protein</fullName>
    </recommendedName>
</protein>
<feature type="transmembrane region" description="Helical" evidence="1">
    <location>
        <begin position="6"/>
        <end position="25"/>
    </location>
</feature>
<evidence type="ECO:0000256" key="1">
    <source>
        <dbReference type="SAM" id="Phobius"/>
    </source>
</evidence>
<gene>
    <name evidence="3" type="ORF">Rcae01_00109</name>
</gene>
<dbReference type="Gene3D" id="3.90.70.10">
    <property type="entry name" value="Cysteine proteinases"/>
    <property type="match status" value="1"/>
</dbReference>
<evidence type="ECO:0000313" key="3">
    <source>
        <dbReference type="EMBL" id="GAA5504670.1"/>
    </source>
</evidence>
<dbReference type="Proteomes" id="UP001416858">
    <property type="component" value="Unassembled WGS sequence"/>
</dbReference>
<dbReference type="Pfam" id="PF03412">
    <property type="entry name" value="Peptidase_C39"/>
    <property type="match status" value="1"/>
</dbReference>
<name>A0ABP9VJB4_9BACT</name>
<dbReference type="EMBL" id="BAABRO010000001">
    <property type="protein sequence ID" value="GAA5504670.1"/>
    <property type="molecule type" value="Genomic_DNA"/>
</dbReference>
<keyword evidence="4" id="KW-1185">Reference proteome</keyword>
<keyword evidence="1" id="KW-0472">Membrane</keyword>
<keyword evidence="1" id="KW-0812">Transmembrane</keyword>